<gene>
    <name evidence="2" type="ORF">KME07_00870</name>
</gene>
<feature type="signal peptide" evidence="1">
    <location>
        <begin position="1"/>
        <end position="26"/>
    </location>
</feature>
<evidence type="ECO:0000256" key="1">
    <source>
        <dbReference type="SAM" id="SignalP"/>
    </source>
</evidence>
<dbReference type="InterPro" id="IPR019283">
    <property type="entry name" value="DUF2330"/>
</dbReference>
<accession>A0A951U2X0</accession>
<keyword evidence="1" id="KW-0732">Signal</keyword>
<proteinExistence type="predicted"/>
<reference evidence="2" key="1">
    <citation type="submission" date="2021-05" db="EMBL/GenBank/DDBJ databases">
        <authorList>
            <person name="Pietrasiak N."/>
            <person name="Ward R."/>
            <person name="Stajich J.E."/>
            <person name="Kurbessoian T."/>
        </authorList>
    </citation>
    <scope>NUCLEOTIDE SEQUENCE</scope>
    <source>
        <strain evidence="2">GSE-TBD4-15B</strain>
    </source>
</reference>
<name>A0A951U2X0_9CYAN</name>
<dbReference type="AlphaFoldDB" id="A0A951U2X0"/>
<evidence type="ECO:0000313" key="3">
    <source>
        <dbReference type="Proteomes" id="UP000707356"/>
    </source>
</evidence>
<feature type="chain" id="PRO_5037832559" evidence="1">
    <location>
        <begin position="27"/>
        <end position="453"/>
    </location>
</feature>
<dbReference type="InterPro" id="IPR016838">
    <property type="entry name" value="UCP026449"/>
</dbReference>
<dbReference type="PIRSF" id="PIRSF026449">
    <property type="entry name" value="UCP026449"/>
    <property type="match status" value="1"/>
</dbReference>
<reference evidence="2" key="2">
    <citation type="journal article" date="2022" name="Microbiol. Resour. Announc.">
        <title>Metagenome Sequencing to Explore Phylogenomics of Terrestrial Cyanobacteria.</title>
        <authorList>
            <person name="Ward R.D."/>
            <person name="Stajich J.E."/>
            <person name="Johansen J.R."/>
            <person name="Huntemann M."/>
            <person name="Clum A."/>
            <person name="Foster B."/>
            <person name="Foster B."/>
            <person name="Roux S."/>
            <person name="Palaniappan K."/>
            <person name="Varghese N."/>
            <person name="Mukherjee S."/>
            <person name="Reddy T.B.K."/>
            <person name="Daum C."/>
            <person name="Copeland A."/>
            <person name="Chen I.A."/>
            <person name="Ivanova N.N."/>
            <person name="Kyrpides N.C."/>
            <person name="Shapiro N."/>
            <person name="Eloe-Fadrosh E.A."/>
            <person name="Pietrasiak N."/>
        </authorList>
    </citation>
    <scope>NUCLEOTIDE SEQUENCE</scope>
    <source>
        <strain evidence="2">GSE-TBD4-15B</strain>
    </source>
</reference>
<dbReference type="Pfam" id="PF10092">
    <property type="entry name" value="DUF2330"/>
    <property type="match status" value="1"/>
</dbReference>
<organism evidence="2 3">
    <name type="scientific">Pegethrix bostrychoides GSE-TBD4-15B</name>
    <dbReference type="NCBI Taxonomy" id="2839662"/>
    <lineage>
        <taxon>Bacteria</taxon>
        <taxon>Bacillati</taxon>
        <taxon>Cyanobacteriota</taxon>
        <taxon>Cyanophyceae</taxon>
        <taxon>Oculatellales</taxon>
        <taxon>Oculatellaceae</taxon>
        <taxon>Pegethrix</taxon>
    </lineage>
</organism>
<evidence type="ECO:0000313" key="2">
    <source>
        <dbReference type="EMBL" id="MBW4463980.1"/>
    </source>
</evidence>
<dbReference type="Proteomes" id="UP000707356">
    <property type="component" value="Unassembled WGS sequence"/>
</dbReference>
<sequence length="453" mass="51251">MNLIRSLWIALIVSMFCAIATPEASAFCGFYVAKADAQLYNQASQVAIARSGSQTVLTMANDYQGEVRDFAMVVPVPVVLQPDQVQVAEPSIMARLDAFSAPRLVEYFDPDPCAPPDFEIWDRSSAAAPLAEAPVQKSSSRALGVTVESQFSVGEYEIVVLSARESHGLATWLRQNGYRMPAGADRLLQPYIRQNLKFFVAKVNLEEYESSGFQALRPLQIQYESPRFMLPIRLGMLNATAAQDLIVYILSPEGQAEVTNYRTVKIPSDAELPLFVQDEFSGFYKAMFGKAYEREGRNVAFLEYAWDMAGCDPCSAEPLTPAELRQAGVFWLPNPNRAPDWSRPTSVFLTRLHIRYSRDRFPEDLSFQQTGNRSFFQGRYVLRHPFTETTETARCPAGRQYQRELPRRFEQQAQTLAQLTGWQLSDIRRRLPSIQITPISLWQRLWTAVWGLG</sequence>
<protein>
    <submittedName>
        <fullName evidence="2">DUF2330 domain-containing protein</fullName>
    </submittedName>
</protein>
<comment type="caution">
    <text evidence="2">The sequence shown here is derived from an EMBL/GenBank/DDBJ whole genome shotgun (WGS) entry which is preliminary data.</text>
</comment>
<dbReference type="EMBL" id="JAHHHV010000003">
    <property type="protein sequence ID" value="MBW4463980.1"/>
    <property type="molecule type" value="Genomic_DNA"/>
</dbReference>